<keyword evidence="2" id="KW-1185">Reference proteome</keyword>
<evidence type="ECO:0000313" key="1">
    <source>
        <dbReference type="EMBL" id="PKU81912.1"/>
    </source>
</evidence>
<protein>
    <submittedName>
        <fullName evidence="1">Uncharacterized protein</fullName>
    </submittedName>
</protein>
<gene>
    <name evidence="1" type="ORF">MA16_Dca003929</name>
</gene>
<sequence>MELKFARVDGRGKADTDWMVYHLPYIGLWEDRRAYIIEGITAGPDSGHFIHEYLQWFRSWATLYMLKPPTTPPTTYYPRAPSERYLVRNINVLYTSFLNNYNIIEVLFIFLSLSVISS</sequence>
<dbReference type="AlphaFoldDB" id="A0A2I0X1Y0"/>
<evidence type="ECO:0000313" key="2">
    <source>
        <dbReference type="Proteomes" id="UP000233837"/>
    </source>
</evidence>
<reference evidence="1 2" key="1">
    <citation type="journal article" date="2016" name="Sci. Rep.">
        <title>The Dendrobium catenatum Lindl. genome sequence provides insights into polysaccharide synthase, floral development and adaptive evolution.</title>
        <authorList>
            <person name="Zhang G.Q."/>
            <person name="Xu Q."/>
            <person name="Bian C."/>
            <person name="Tsai W.C."/>
            <person name="Yeh C.M."/>
            <person name="Liu K.W."/>
            <person name="Yoshida K."/>
            <person name="Zhang L.S."/>
            <person name="Chang S.B."/>
            <person name="Chen F."/>
            <person name="Shi Y."/>
            <person name="Su Y.Y."/>
            <person name="Zhang Y.Q."/>
            <person name="Chen L.J."/>
            <person name="Yin Y."/>
            <person name="Lin M."/>
            <person name="Huang H."/>
            <person name="Deng H."/>
            <person name="Wang Z.W."/>
            <person name="Zhu S.L."/>
            <person name="Zhao X."/>
            <person name="Deng C."/>
            <person name="Niu S.C."/>
            <person name="Huang J."/>
            <person name="Wang M."/>
            <person name="Liu G.H."/>
            <person name="Yang H.J."/>
            <person name="Xiao X.J."/>
            <person name="Hsiao Y.Y."/>
            <person name="Wu W.L."/>
            <person name="Chen Y.Y."/>
            <person name="Mitsuda N."/>
            <person name="Ohme-Takagi M."/>
            <person name="Luo Y.B."/>
            <person name="Van de Peer Y."/>
            <person name="Liu Z.J."/>
        </authorList>
    </citation>
    <scope>NUCLEOTIDE SEQUENCE [LARGE SCALE GENOMIC DNA]</scope>
    <source>
        <tissue evidence="1">The whole plant</tissue>
    </source>
</reference>
<dbReference type="Proteomes" id="UP000233837">
    <property type="component" value="Unassembled WGS sequence"/>
</dbReference>
<accession>A0A2I0X1Y0</accession>
<dbReference type="EMBL" id="KZ502211">
    <property type="protein sequence ID" value="PKU81912.1"/>
    <property type="molecule type" value="Genomic_DNA"/>
</dbReference>
<reference evidence="1 2" key="2">
    <citation type="journal article" date="2017" name="Nature">
        <title>The Apostasia genome and the evolution of orchids.</title>
        <authorList>
            <person name="Zhang G.Q."/>
            <person name="Liu K.W."/>
            <person name="Li Z."/>
            <person name="Lohaus R."/>
            <person name="Hsiao Y.Y."/>
            <person name="Niu S.C."/>
            <person name="Wang J.Y."/>
            <person name="Lin Y.C."/>
            <person name="Xu Q."/>
            <person name="Chen L.J."/>
            <person name="Yoshida K."/>
            <person name="Fujiwara S."/>
            <person name="Wang Z.W."/>
            <person name="Zhang Y.Q."/>
            <person name="Mitsuda N."/>
            <person name="Wang M."/>
            <person name="Liu G.H."/>
            <person name="Pecoraro L."/>
            <person name="Huang H.X."/>
            <person name="Xiao X.J."/>
            <person name="Lin M."/>
            <person name="Wu X.Y."/>
            <person name="Wu W.L."/>
            <person name="Chen Y.Y."/>
            <person name="Chang S.B."/>
            <person name="Sakamoto S."/>
            <person name="Ohme-Takagi M."/>
            <person name="Yagi M."/>
            <person name="Zeng S.J."/>
            <person name="Shen C.Y."/>
            <person name="Yeh C.M."/>
            <person name="Luo Y.B."/>
            <person name="Tsai W.C."/>
            <person name="Van de Peer Y."/>
            <person name="Liu Z.J."/>
        </authorList>
    </citation>
    <scope>NUCLEOTIDE SEQUENCE [LARGE SCALE GENOMIC DNA]</scope>
    <source>
        <tissue evidence="1">The whole plant</tissue>
    </source>
</reference>
<name>A0A2I0X1Y0_9ASPA</name>
<organism evidence="1 2">
    <name type="scientific">Dendrobium catenatum</name>
    <dbReference type="NCBI Taxonomy" id="906689"/>
    <lineage>
        <taxon>Eukaryota</taxon>
        <taxon>Viridiplantae</taxon>
        <taxon>Streptophyta</taxon>
        <taxon>Embryophyta</taxon>
        <taxon>Tracheophyta</taxon>
        <taxon>Spermatophyta</taxon>
        <taxon>Magnoliopsida</taxon>
        <taxon>Liliopsida</taxon>
        <taxon>Asparagales</taxon>
        <taxon>Orchidaceae</taxon>
        <taxon>Epidendroideae</taxon>
        <taxon>Malaxideae</taxon>
        <taxon>Dendrobiinae</taxon>
        <taxon>Dendrobium</taxon>
    </lineage>
</organism>
<proteinExistence type="predicted"/>